<feature type="transmembrane region" description="Helical" evidence="9">
    <location>
        <begin position="87"/>
        <end position="112"/>
    </location>
</feature>
<gene>
    <name evidence="11" type="ORF">DSCO28_05800</name>
</gene>
<evidence type="ECO:0000256" key="6">
    <source>
        <dbReference type="ARBA" id="ARBA00022989"/>
    </source>
</evidence>
<evidence type="ECO:0000313" key="12">
    <source>
        <dbReference type="Proteomes" id="UP000425960"/>
    </source>
</evidence>
<proteinExistence type="inferred from homology"/>
<evidence type="ECO:0000259" key="10">
    <source>
        <dbReference type="Pfam" id="PF04290"/>
    </source>
</evidence>
<organism evidence="11 12">
    <name type="scientific">Desulfosarcina ovata subsp. sediminis</name>
    <dbReference type="NCBI Taxonomy" id="885957"/>
    <lineage>
        <taxon>Bacteria</taxon>
        <taxon>Pseudomonadati</taxon>
        <taxon>Thermodesulfobacteriota</taxon>
        <taxon>Desulfobacteria</taxon>
        <taxon>Desulfobacterales</taxon>
        <taxon>Desulfosarcinaceae</taxon>
        <taxon>Desulfosarcina</taxon>
    </lineage>
</organism>
<dbReference type="Proteomes" id="UP000425960">
    <property type="component" value="Chromosome"/>
</dbReference>
<dbReference type="PANTHER" id="PTHR35011">
    <property type="entry name" value="2,3-DIKETO-L-GULONATE TRAP TRANSPORTER SMALL PERMEASE PROTEIN YIAM"/>
    <property type="match status" value="1"/>
</dbReference>
<dbReference type="InterPro" id="IPR055348">
    <property type="entry name" value="DctQ"/>
</dbReference>
<protein>
    <recommendedName>
        <fullName evidence="10">Tripartite ATP-independent periplasmic transporters DctQ component domain-containing protein</fullName>
    </recommendedName>
</protein>
<keyword evidence="2" id="KW-0813">Transport</keyword>
<evidence type="ECO:0000256" key="8">
    <source>
        <dbReference type="ARBA" id="ARBA00038436"/>
    </source>
</evidence>
<dbReference type="GO" id="GO:0015740">
    <property type="term" value="P:C4-dicarboxylate transport"/>
    <property type="evidence" value="ECO:0007669"/>
    <property type="project" value="TreeGrafter"/>
</dbReference>
<dbReference type="Pfam" id="PF04290">
    <property type="entry name" value="DctQ"/>
    <property type="match status" value="1"/>
</dbReference>
<dbReference type="GO" id="GO:0022857">
    <property type="term" value="F:transmembrane transporter activity"/>
    <property type="evidence" value="ECO:0007669"/>
    <property type="project" value="TreeGrafter"/>
</dbReference>
<dbReference type="KEGG" id="dov:DSCO28_05800"/>
<dbReference type="PANTHER" id="PTHR35011:SF10">
    <property type="entry name" value="TRAP TRANSPORTER SMALL PERMEASE PROTEIN"/>
    <property type="match status" value="1"/>
</dbReference>
<keyword evidence="4" id="KW-0997">Cell inner membrane</keyword>
<accession>A0A5K7ZFE3</accession>
<feature type="transmembrane region" description="Helical" evidence="9">
    <location>
        <begin position="132"/>
        <end position="156"/>
    </location>
</feature>
<feature type="transmembrane region" description="Helical" evidence="9">
    <location>
        <begin position="12"/>
        <end position="39"/>
    </location>
</feature>
<keyword evidence="3" id="KW-1003">Cell membrane</keyword>
<dbReference type="GO" id="GO:0005886">
    <property type="term" value="C:plasma membrane"/>
    <property type="evidence" value="ECO:0007669"/>
    <property type="project" value="UniProtKB-SubCell"/>
</dbReference>
<sequence length="170" mass="18622">MNRIEQVVERLAAFFNGIAMIAVVAMMTLTCLDVLLRLFRHPIPGAYEVVGMLGAIFVSFSLARTSVDQGHIAVDFLVQRLSRRLRYAVEALNAGICALLFSVICRQCILFARDLKASGEVSMTLQMPVHPFVYGIAAGCAMLAIVLYVNCAVWSLKAINPVTARNPECT</sequence>
<evidence type="ECO:0000256" key="9">
    <source>
        <dbReference type="SAM" id="Phobius"/>
    </source>
</evidence>
<dbReference type="EMBL" id="AP021876">
    <property type="protein sequence ID" value="BBO80014.1"/>
    <property type="molecule type" value="Genomic_DNA"/>
</dbReference>
<keyword evidence="6 9" id="KW-1133">Transmembrane helix</keyword>
<name>A0A5K7ZFE3_9BACT</name>
<reference evidence="11 12" key="1">
    <citation type="submission" date="2019-11" db="EMBL/GenBank/DDBJ databases">
        <title>Comparative genomics of hydrocarbon-degrading Desulfosarcina strains.</title>
        <authorList>
            <person name="Watanabe M."/>
            <person name="Kojima H."/>
            <person name="Fukui M."/>
        </authorList>
    </citation>
    <scope>NUCLEOTIDE SEQUENCE [LARGE SCALE GENOMIC DNA]</scope>
    <source>
        <strain evidence="11 12">28bB2T</strain>
    </source>
</reference>
<keyword evidence="5 9" id="KW-0812">Transmembrane</keyword>
<dbReference type="RefSeq" id="WP_155321075.1">
    <property type="nucleotide sequence ID" value="NZ_AP021876.1"/>
</dbReference>
<comment type="similarity">
    <text evidence="8">Belongs to the TRAP transporter small permease family.</text>
</comment>
<feature type="transmembrane region" description="Helical" evidence="9">
    <location>
        <begin position="45"/>
        <end position="67"/>
    </location>
</feature>
<keyword evidence="7 9" id="KW-0472">Membrane</keyword>
<comment type="subcellular location">
    <subcellularLocation>
        <location evidence="1">Cell inner membrane</location>
        <topology evidence="1">Multi-pass membrane protein</topology>
    </subcellularLocation>
</comment>
<feature type="domain" description="Tripartite ATP-independent periplasmic transporters DctQ component" evidence="10">
    <location>
        <begin position="26"/>
        <end position="150"/>
    </location>
</feature>
<evidence type="ECO:0000256" key="2">
    <source>
        <dbReference type="ARBA" id="ARBA00022448"/>
    </source>
</evidence>
<evidence type="ECO:0000256" key="5">
    <source>
        <dbReference type="ARBA" id="ARBA00022692"/>
    </source>
</evidence>
<dbReference type="AlphaFoldDB" id="A0A5K7ZFE3"/>
<dbReference type="InterPro" id="IPR007387">
    <property type="entry name" value="TRAP_DctQ"/>
</dbReference>
<evidence type="ECO:0000256" key="4">
    <source>
        <dbReference type="ARBA" id="ARBA00022519"/>
    </source>
</evidence>
<evidence type="ECO:0000313" key="11">
    <source>
        <dbReference type="EMBL" id="BBO80014.1"/>
    </source>
</evidence>
<evidence type="ECO:0000256" key="1">
    <source>
        <dbReference type="ARBA" id="ARBA00004429"/>
    </source>
</evidence>
<evidence type="ECO:0000256" key="3">
    <source>
        <dbReference type="ARBA" id="ARBA00022475"/>
    </source>
</evidence>
<evidence type="ECO:0000256" key="7">
    <source>
        <dbReference type="ARBA" id="ARBA00023136"/>
    </source>
</evidence>